<comment type="subcellular location">
    <subcellularLocation>
        <location evidence="1">Secreted</location>
    </subcellularLocation>
</comment>
<evidence type="ECO:0000256" key="1">
    <source>
        <dbReference type="ARBA" id="ARBA00004613"/>
    </source>
</evidence>
<protein>
    <submittedName>
        <fullName evidence="7">Type VI secretion system secreted protein VgrG</fullName>
    </submittedName>
</protein>
<evidence type="ECO:0000313" key="7">
    <source>
        <dbReference type="EMBL" id="TDU31174.1"/>
    </source>
</evidence>
<dbReference type="Pfam" id="PF05954">
    <property type="entry name" value="Phage_GPD"/>
    <property type="match status" value="1"/>
</dbReference>
<dbReference type="PANTHER" id="PTHR32305:SF15">
    <property type="entry name" value="PROTEIN RHSA-RELATED"/>
    <property type="match status" value="1"/>
</dbReference>
<feature type="domain" description="Gp5/Type VI secretion system Vgr protein OB-fold" evidence="5">
    <location>
        <begin position="382"/>
        <end position="451"/>
    </location>
</feature>
<dbReference type="PANTHER" id="PTHR32305">
    <property type="match status" value="1"/>
</dbReference>
<gene>
    <name evidence="7" type="ORF">DFR24_0533</name>
</gene>
<dbReference type="Gene3D" id="2.40.50.230">
    <property type="entry name" value="Gp5 N-terminal domain"/>
    <property type="match status" value="1"/>
</dbReference>
<sequence length="925" mass="100363">MSMNRVMEVVTPLGPDLLFKQMSGEESLGRLFEYRVDLLSTKPDIKPDQMLGQGMTVKIEQSDGEARCFNGYVTRFSSGAYNGKHYAYQAVIRPWTWILTRKTDCRIFQDMTVPEILNKVFEDYPQLVAIDDKLAGQYRKWEYCVQYRESDFNFISRLMEHEGIYYHFEHTETEHKMVLVDLFSTHKETPKFGTLPYYHESVRTRPGAEYVSRWQHSHEMRSGEVETWDYDFKTPPKPVRAKKPNVKEPALTSAQVFDYPGGYVENSDGEQYAGVRLEELQTGYEAASATTNARALRVGTLLTITNHPTHNAQYLVTRASYNLAYNAHEATGGEEATYGCSFSVVPAKQQFRPRRSTPKPIVQGPQTATVVGPEGEEIYVDEFGRVKVKFHWDRHEPKDGKEENRSCWIRVSHPWAGKKWGMIAIPRILQEVIVDFLEGDPDQPIITGRVYNGDQMPPYDLPANATQTGIKSRSSKGGDPQNFNEIRFEDKKGSEMLTIHAEKDMSSHVENDDATVVERDQTLTVQRDQTTIVQRDQKLTVTRDRSVEVKNNESHVVKVNQKINVVGNQDIKIDANQNTTVGGTYELTATGAATTIFSAGRKDVVTGDDNHKVTGNLTTGADGTVTLSSGVAIVLAAPHIEEHVSGANSKIIGVPSGPLKMMAAKIQSISAGDIDLLATGNINMVSMESNTTVLGGNTSGYIGCASDTMIGLSRSSQLSVSMESVVGAALTNKLAVEMENVLAAKITTAAGPDLEMRTMKSISPGGGAGGVGAFTPGQMAAATLGVVAGVLVGTKSFAMGFGELSDQYAAAKQQLKDAARDAEKAGFPGLAARLNNMAANGKFQDAANAGEQGAKLGMVANVGIVTTAAVAGGLVGGPGGASGAATLAIGGLVAVEPSSAPETTYEERTKADEDASIDKPEPKPE</sequence>
<comment type="similarity">
    <text evidence="2">Belongs to the VgrG protein family.</text>
</comment>
<dbReference type="InterPro" id="IPR017847">
    <property type="entry name" value="T6SS_RhsGE_Vgr_subset"/>
</dbReference>
<reference evidence="7 8" key="1">
    <citation type="submission" date="2019-03" db="EMBL/GenBank/DDBJ databases">
        <title>Genomic Encyclopedia of Type Strains, Phase IV (KMG-IV): sequencing the most valuable type-strain genomes for metagenomic binning, comparative biology and taxonomic classification.</title>
        <authorList>
            <person name="Goeker M."/>
        </authorList>
    </citation>
    <scope>NUCLEOTIDE SEQUENCE [LARGE SCALE GENOMIC DNA]</scope>
    <source>
        <strain evidence="7 8">DSM 26377</strain>
    </source>
</reference>
<dbReference type="AlphaFoldDB" id="A0A4S3JZN5"/>
<feature type="compositionally biased region" description="Basic and acidic residues" evidence="4">
    <location>
        <begin position="905"/>
        <end position="925"/>
    </location>
</feature>
<dbReference type="InterPro" id="IPR006533">
    <property type="entry name" value="T6SS_Vgr_RhsGE"/>
</dbReference>
<accession>A0A4S3JZN5</accession>
<dbReference type="SUPFAM" id="SSF69255">
    <property type="entry name" value="gp5 N-terminal domain-like"/>
    <property type="match status" value="1"/>
</dbReference>
<feature type="domain" description="Gp5/Type VI secretion system Vgr C-terminal trimerisation" evidence="6">
    <location>
        <begin position="468"/>
        <end position="581"/>
    </location>
</feature>
<dbReference type="Pfam" id="PF04717">
    <property type="entry name" value="Phage_base_V"/>
    <property type="match status" value="1"/>
</dbReference>
<dbReference type="Gene3D" id="4.10.220.110">
    <property type="match status" value="1"/>
</dbReference>
<proteinExistence type="inferred from homology"/>
<evidence type="ECO:0000259" key="5">
    <source>
        <dbReference type="Pfam" id="PF04717"/>
    </source>
</evidence>
<dbReference type="SUPFAM" id="SSF69279">
    <property type="entry name" value="Phage tail proteins"/>
    <property type="match status" value="2"/>
</dbReference>
<dbReference type="InterPro" id="IPR050708">
    <property type="entry name" value="T6SS_VgrG/RHS"/>
</dbReference>
<dbReference type="InterPro" id="IPR054030">
    <property type="entry name" value="Gp5_Vgr_C"/>
</dbReference>
<dbReference type="NCBIfam" id="TIGR03361">
    <property type="entry name" value="VI_Rhs_Vgr"/>
    <property type="match status" value="1"/>
</dbReference>
<organism evidence="7 8">
    <name type="scientific">Panacagrimonas perspica</name>
    <dbReference type="NCBI Taxonomy" id="381431"/>
    <lineage>
        <taxon>Bacteria</taxon>
        <taxon>Pseudomonadati</taxon>
        <taxon>Pseudomonadota</taxon>
        <taxon>Gammaproteobacteria</taxon>
        <taxon>Nevskiales</taxon>
        <taxon>Nevskiaceae</taxon>
        <taxon>Panacagrimonas</taxon>
    </lineage>
</organism>
<evidence type="ECO:0000259" key="6">
    <source>
        <dbReference type="Pfam" id="PF22178"/>
    </source>
</evidence>
<dbReference type="Proteomes" id="UP000295341">
    <property type="component" value="Unassembled WGS sequence"/>
</dbReference>
<dbReference type="NCBIfam" id="TIGR01646">
    <property type="entry name" value="vgr_GE"/>
    <property type="match status" value="1"/>
</dbReference>
<dbReference type="InterPro" id="IPR006531">
    <property type="entry name" value="Gp5/Vgr_OB"/>
</dbReference>
<dbReference type="Pfam" id="PF22178">
    <property type="entry name" value="Gp5_trimer_C"/>
    <property type="match status" value="1"/>
</dbReference>
<comment type="caution">
    <text evidence="7">The sequence shown here is derived from an EMBL/GenBank/DDBJ whole genome shotgun (WGS) entry which is preliminary data.</text>
</comment>
<dbReference type="EMBL" id="SOBT01000008">
    <property type="protein sequence ID" value="TDU31174.1"/>
    <property type="molecule type" value="Genomic_DNA"/>
</dbReference>
<dbReference type="GO" id="GO:0005576">
    <property type="term" value="C:extracellular region"/>
    <property type="evidence" value="ECO:0007669"/>
    <property type="project" value="UniProtKB-SubCell"/>
</dbReference>
<evidence type="ECO:0000313" key="8">
    <source>
        <dbReference type="Proteomes" id="UP000295341"/>
    </source>
</evidence>
<feature type="region of interest" description="Disordered" evidence="4">
    <location>
        <begin position="896"/>
        <end position="925"/>
    </location>
</feature>
<dbReference type="InterPro" id="IPR037026">
    <property type="entry name" value="Vgr_OB-fold_dom_sf"/>
</dbReference>
<keyword evidence="8" id="KW-1185">Reference proteome</keyword>
<dbReference type="RefSeq" id="WP_162850995.1">
    <property type="nucleotide sequence ID" value="NZ_MWIN01000033.1"/>
</dbReference>
<dbReference type="Gene3D" id="3.55.50.10">
    <property type="entry name" value="Baseplate protein-like domains"/>
    <property type="match status" value="1"/>
</dbReference>
<dbReference type="SUPFAM" id="SSF69349">
    <property type="entry name" value="Phage fibre proteins"/>
    <property type="match status" value="1"/>
</dbReference>
<keyword evidence="3" id="KW-0964">Secreted</keyword>
<name>A0A4S3JZN5_9GAMM</name>
<evidence type="ECO:0000256" key="3">
    <source>
        <dbReference type="ARBA" id="ARBA00022525"/>
    </source>
</evidence>
<evidence type="ECO:0000256" key="2">
    <source>
        <dbReference type="ARBA" id="ARBA00005558"/>
    </source>
</evidence>
<dbReference type="Gene3D" id="2.30.110.50">
    <property type="match status" value="1"/>
</dbReference>
<evidence type="ECO:0000256" key="4">
    <source>
        <dbReference type="SAM" id="MobiDB-lite"/>
    </source>
</evidence>